<keyword evidence="2" id="KW-1185">Reference proteome</keyword>
<dbReference type="EMBL" id="JAINDJ010000005">
    <property type="protein sequence ID" value="KAG9446608.1"/>
    <property type="molecule type" value="Genomic_DNA"/>
</dbReference>
<evidence type="ECO:0000313" key="2">
    <source>
        <dbReference type="Proteomes" id="UP000825729"/>
    </source>
</evidence>
<sequence length="144" mass="16367">MSLPRYVAAVKFRATGRAVTRGPYVAVRGFVQFGQGTWAIKTVLYGNIFKTDDLRLERSRARDVIFSAYSPISFHRNAAGRERGGRMGPGFINNPFYLHVSTFSLTPGCHDSAKQSHLRVLRRLDQTGNWVEALKVLFVIEYWK</sequence>
<reference evidence="1 2" key="1">
    <citation type="submission" date="2021-07" db="EMBL/GenBank/DDBJ databases">
        <title>The Aristolochia fimbriata genome: insights into angiosperm evolution, floral development and chemical biosynthesis.</title>
        <authorList>
            <person name="Jiao Y."/>
        </authorList>
    </citation>
    <scope>NUCLEOTIDE SEQUENCE [LARGE SCALE GENOMIC DNA]</scope>
    <source>
        <strain evidence="1">IBCAS-2021</strain>
        <tissue evidence="1">Leaf</tissue>
    </source>
</reference>
<protein>
    <submittedName>
        <fullName evidence="1">Uncharacterized protein</fullName>
    </submittedName>
</protein>
<organism evidence="1 2">
    <name type="scientific">Aristolochia fimbriata</name>
    <name type="common">White veined hardy Dutchman's pipe vine</name>
    <dbReference type="NCBI Taxonomy" id="158543"/>
    <lineage>
        <taxon>Eukaryota</taxon>
        <taxon>Viridiplantae</taxon>
        <taxon>Streptophyta</taxon>
        <taxon>Embryophyta</taxon>
        <taxon>Tracheophyta</taxon>
        <taxon>Spermatophyta</taxon>
        <taxon>Magnoliopsida</taxon>
        <taxon>Magnoliidae</taxon>
        <taxon>Piperales</taxon>
        <taxon>Aristolochiaceae</taxon>
        <taxon>Aristolochia</taxon>
    </lineage>
</organism>
<dbReference type="Proteomes" id="UP000825729">
    <property type="component" value="Unassembled WGS sequence"/>
</dbReference>
<comment type="caution">
    <text evidence="1">The sequence shown here is derived from an EMBL/GenBank/DDBJ whole genome shotgun (WGS) entry which is preliminary data.</text>
</comment>
<proteinExistence type="predicted"/>
<dbReference type="AlphaFoldDB" id="A0AAV7ECY7"/>
<evidence type="ECO:0000313" key="1">
    <source>
        <dbReference type="EMBL" id="KAG9446608.1"/>
    </source>
</evidence>
<accession>A0AAV7ECY7</accession>
<name>A0AAV7ECY7_ARIFI</name>
<gene>
    <name evidence="1" type="ORF">H6P81_012736</name>
</gene>